<dbReference type="AlphaFoldDB" id="A0A928X2Y4"/>
<dbReference type="Proteomes" id="UP000615026">
    <property type="component" value="Unassembled WGS sequence"/>
</dbReference>
<sequence length="201" mass="22572">MKKQIGLGLLALGIGLPCWLSGSPSYGLPGYSVNETKTWMQGHPTLRADSREGLRVHRADIPSRRFTFQASVFPIGGFQQSGDSSIWSASNRQPNLSIIRREEFSLVDYDEPVTITRLEESLRTIYGPETYADYRRAEIIDGYITEVRGIQGEVRLGTLYAYWVEITPDVNGVATIGKLNVILPEDVTRLQSYLQQQAAFR</sequence>
<evidence type="ECO:0000313" key="1">
    <source>
        <dbReference type="EMBL" id="MBE9066093.1"/>
    </source>
</evidence>
<dbReference type="EMBL" id="JADEXP010000028">
    <property type="protein sequence ID" value="MBE9066093.1"/>
    <property type="molecule type" value="Genomic_DNA"/>
</dbReference>
<keyword evidence="2" id="KW-1185">Reference proteome</keyword>
<reference evidence="1" key="1">
    <citation type="submission" date="2020-10" db="EMBL/GenBank/DDBJ databases">
        <authorList>
            <person name="Castelo-Branco R."/>
            <person name="Eusebio N."/>
            <person name="Adriana R."/>
            <person name="Vieira A."/>
            <person name="Brugerolle De Fraissinette N."/>
            <person name="Rezende De Castro R."/>
            <person name="Schneider M.P."/>
            <person name="Vasconcelos V."/>
            <person name="Leao P.N."/>
        </authorList>
    </citation>
    <scope>NUCLEOTIDE SEQUENCE</scope>
    <source>
        <strain evidence="1">LEGE 11479</strain>
    </source>
</reference>
<gene>
    <name evidence="1" type="ORF">IQ260_05455</name>
</gene>
<protein>
    <submittedName>
        <fullName evidence="1">Uncharacterized protein</fullName>
    </submittedName>
</protein>
<dbReference type="RefSeq" id="WP_193991583.1">
    <property type="nucleotide sequence ID" value="NZ_JADEXP010000028.1"/>
</dbReference>
<evidence type="ECO:0000313" key="2">
    <source>
        <dbReference type="Proteomes" id="UP000615026"/>
    </source>
</evidence>
<accession>A0A928X2Y4</accession>
<organism evidence="1 2">
    <name type="scientific">Leptolyngbya cf. ectocarpi LEGE 11479</name>
    <dbReference type="NCBI Taxonomy" id="1828722"/>
    <lineage>
        <taxon>Bacteria</taxon>
        <taxon>Bacillati</taxon>
        <taxon>Cyanobacteriota</taxon>
        <taxon>Cyanophyceae</taxon>
        <taxon>Leptolyngbyales</taxon>
        <taxon>Leptolyngbyaceae</taxon>
        <taxon>Leptolyngbya group</taxon>
        <taxon>Leptolyngbya</taxon>
    </lineage>
</organism>
<name>A0A928X2Y4_LEPEC</name>
<comment type="caution">
    <text evidence="1">The sequence shown here is derived from an EMBL/GenBank/DDBJ whole genome shotgun (WGS) entry which is preliminary data.</text>
</comment>
<proteinExistence type="predicted"/>